<name>C0ES57_9FIRM</name>
<comment type="caution">
    <text evidence="1">The sequence shown here is derived from an EMBL/GenBank/DDBJ whole genome shotgun (WGS) entry which is preliminary data.</text>
</comment>
<gene>
    <name evidence="1" type="ORF">EUBHAL_00226</name>
</gene>
<reference evidence="1 2" key="2">
    <citation type="submission" date="2009-02" db="EMBL/GenBank/DDBJ databases">
        <title>Draft genome sequence of Eubacterium hallii (DSM 3353).</title>
        <authorList>
            <person name="Sudarsanam P."/>
            <person name="Ley R."/>
            <person name="Guruge J."/>
            <person name="Turnbaugh P.J."/>
            <person name="Mahowald M."/>
            <person name="Liep D."/>
            <person name="Gordon J."/>
        </authorList>
    </citation>
    <scope>NUCLEOTIDE SEQUENCE [LARGE SCALE GENOMIC DNA]</scope>
    <source>
        <strain evidence="1 2">DSM 3353</strain>
    </source>
</reference>
<dbReference type="AlphaFoldDB" id="C0ES57"/>
<dbReference type="Proteomes" id="UP000003174">
    <property type="component" value="Unassembled WGS sequence"/>
</dbReference>
<organism evidence="1 2">
    <name type="scientific">Anaerobutyricum hallii DSM 3353</name>
    <dbReference type="NCBI Taxonomy" id="411469"/>
    <lineage>
        <taxon>Bacteria</taxon>
        <taxon>Bacillati</taxon>
        <taxon>Bacillota</taxon>
        <taxon>Clostridia</taxon>
        <taxon>Lachnospirales</taxon>
        <taxon>Lachnospiraceae</taxon>
        <taxon>Anaerobutyricum</taxon>
    </lineage>
</organism>
<accession>C0ES57</accession>
<dbReference type="EMBL" id="ACEP01000012">
    <property type="protein sequence ID" value="EEG37897.1"/>
    <property type="molecule type" value="Genomic_DNA"/>
</dbReference>
<evidence type="ECO:0000313" key="2">
    <source>
        <dbReference type="Proteomes" id="UP000003174"/>
    </source>
</evidence>
<evidence type="ECO:0000313" key="1">
    <source>
        <dbReference type="EMBL" id="EEG37897.1"/>
    </source>
</evidence>
<protein>
    <submittedName>
        <fullName evidence="1">Uncharacterized protein</fullName>
    </submittedName>
</protein>
<sequence length="41" mass="4428">MNGSKVIFAHTKNNACPEKIPFLSGSKARKKQLNSLALEGV</sequence>
<proteinExistence type="predicted"/>
<reference evidence="1 2" key="1">
    <citation type="submission" date="2009-01" db="EMBL/GenBank/DDBJ databases">
        <authorList>
            <person name="Fulton L."/>
            <person name="Clifton S."/>
            <person name="Fulton B."/>
            <person name="Xu J."/>
            <person name="Minx P."/>
            <person name="Pepin K.H."/>
            <person name="Johnson M."/>
            <person name="Bhonagiri V."/>
            <person name="Nash W.E."/>
            <person name="Mardis E.R."/>
            <person name="Wilson R.K."/>
        </authorList>
    </citation>
    <scope>NUCLEOTIDE SEQUENCE [LARGE SCALE GENOMIC DNA]</scope>
    <source>
        <strain evidence="1 2">DSM 3353</strain>
    </source>
</reference>